<protein>
    <submittedName>
        <fullName evidence="2">Uncharacterized protein</fullName>
    </submittedName>
</protein>
<keyword evidence="1" id="KW-0472">Membrane</keyword>
<keyword evidence="1" id="KW-0812">Transmembrane</keyword>
<gene>
    <name evidence="2" type="ORF">GRG538_LOCUS11435</name>
</gene>
<dbReference type="Proteomes" id="UP000663872">
    <property type="component" value="Unassembled WGS sequence"/>
</dbReference>
<proteinExistence type="predicted"/>
<organism evidence="2 3">
    <name type="scientific">Rotaria socialis</name>
    <dbReference type="NCBI Taxonomy" id="392032"/>
    <lineage>
        <taxon>Eukaryota</taxon>
        <taxon>Metazoa</taxon>
        <taxon>Spiralia</taxon>
        <taxon>Gnathifera</taxon>
        <taxon>Rotifera</taxon>
        <taxon>Eurotatoria</taxon>
        <taxon>Bdelloidea</taxon>
        <taxon>Philodinida</taxon>
        <taxon>Philodinidae</taxon>
        <taxon>Rotaria</taxon>
    </lineage>
</organism>
<evidence type="ECO:0000256" key="1">
    <source>
        <dbReference type="SAM" id="Phobius"/>
    </source>
</evidence>
<feature type="transmembrane region" description="Helical" evidence="1">
    <location>
        <begin position="95"/>
        <end position="115"/>
    </location>
</feature>
<dbReference type="AlphaFoldDB" id="A0A818BI84"/>
<accession>A0A818BI84</accession>
<sequence>MTPAVTHLANLRRLKRGGFSIGGSENNPTITGTQNVVSIGTDSSSSGQETLIRKAGHQIGRVFEGGADLVTAPVRWLTHMQENCRAFAKLIRHRLTYLVCITILLVCSLIIYYCIRRKISSFLSGNATRVMPRLADMVSLEERGNKTFRPALKPDAWNFF</sequence>
<evidence type="ECO:0000313" key="3">
    <source>
        <dbReference type="Proteomes" id="UP000663872"/>
    </source>
</evidence>
<keyword evidence="1" id="KW-1133">Transmembrane helix</keyword>
<comment type="caution">
    <text evidence="2">The sequence shown here is derived from an EMBL/GenBank/DDBJ whole genome shotgun (WGS) entry which is preliminary data.</text>
</comment>
<dbReference type="EMBL" id="CAJNYT010001519">
    <property type="protein sequence ID" value="CAF3416996.1"/>
    <property type="molecule type" value="Genomic_DNA"/>
</dbReference>
<reference evidence="2" key="1">
    <citation type="submission" date="2021-02" db="EMBL/GenBank/DDBJ databases">
        <authorList>
            <person name="Nowell W R."/>
        </authorList>
    </citation>
    <scope>NUCLEOTIDE SEQUENCE</scope>
</reference>
<name>A0A818BI84_9BILA</name>
<evidence type="ECO:0000313" key="2">
    <source>
        <dbReference type="EMBL" id="CAF3416996.1"/>
    </source>
</evidence>